<dbReference type="EMBL" id="JANFNG010000005">
    <property type="protein sequence ID" value="MCQ4080749.1"/>
    <property type="molecule type" value="Genomic_DNA"/>
</dbReference>
<evidence type="ECO:0000313" key="1">
    <source>
        <dbReference type="EMBL" id="MCQ4080749.1"/>
    </source>
</evidence>
<proteinExistence type="predicted"/>
<sequence>MFGLTFATAEADYIVFQQHTSKSHQDHIILHELGHILAGHTGLASGPGVTAELYRGMNLDALRDQYSDLEPETLRRALQRSAYDTSEEREAETVATIILEWASVLDCVADPPSDQSAVRKIETALGDRLGWL</sequence>
<protein>
    <recommendedName>
        <fullName evidence="3">IrrE N-terminal-like domain-containing protein</fullName>
    </recommendedName>
</protein>
<evidence type="ECO:0000313" key="2">
    <source>
        <dbReference type="Proteomes" id="UP001057702"/>
    </source>
</evidence>
<evidence type="ECO:0008006" key="3">
    <source>
        <dbReference type="Google" id="ProtNLM"/>
    </source>
</evidence>
<organism evidence="1 2">
    <name type="scientific">Streptomyces humicola</name>
    <dbReference type="NCBI Taxonomy" id="2953240"/>
    <lineage>
        <taxon>Bacteria</taxon>
        <taxon>Bacillati</taxon>
        <taxon>Actinomycetota</taxon>
        <taxon>Actinomycetes</taxon>
        <taxon>Kitasatosporales</taxon>
        <taxon>Streptomycetaceae</taxon>
        <taxon>Streptomyces</taxon>
    </lineage>
</organism>
<gene>
    <name evidence="1" type="ORF">NGB36_09070</name>
</gene>
<accession>A0ABT1PSU1</accession>
<dbReference type="RefSeq" id="WP_255919862.1">
    <property type="nucleotide sequence ID" value="NZ_JANFNG010000005.1"/>
</dbReference>
<name>A0ABT1PSU1_9ACTN</name>
<dbReference type="Proteomes" id="UP001057702">
    <property type="component" value="Unassembled WGS sequence"/>
</dbReference>
<reference evidence="1" key="1">
    <citation type="submission" date="2022-06" db="EMBL/GenBank/DDBJ databases">
        <title>Draft genome sequence of Streptomyces sp. RB6PN25 isolated from peat swamp forest in Thailand.</title>
        <authorList>
            <person name="Duangmal K."/>
            <person name="Klaysubun C."/>
        </authorList>
    </citation>
    <scope>NUCLEOTIDE SEQUENCE</scope>
    <source>
        <strain evidence="1">RB6PN25</strain>
    </source>
</reference>
<comment type="caution">
    <text evidence="1">The sequence shown here is derived from an EMBL/GenBank/DDBJ whole genome shotgun (WGS) entry which is preliminary data.</text>
</comment>
<keyword evidence="2" id="KW-1185">Reference proteome</keyword>